<gene>
    <name evidence="1" type="ORF">CTTA_4049</name>
</gene>
<dbReference type="Proteomes" id="UP000323105">
    <property type="component" value="Unassembled WGS sequence"/>
</dbReference>
<sequence>MEKDIFDHIASGKVPAPAAAAVVPAPVPQAELASQKAQLIGYALSRHVPAMQHGFEVITSYGPWHVDGELAEQMAELMRQHLMQQLVKVEAGQ</sequence>
<evidence type="ECO:0000313" key="2">
    <source>
        <dbReference type="Proteomes" id="UP000323105"/>
    </source>
</evidence>
<comment type="caution">
    <text evidence="1">The sequence shown here is derived from an EMBL/GenBank/DDBJ whole genome shotgun (WGS) entry which is preliminary data.</text>
</comment>
<dbReference type="AlphaFoldDB" id="A0A5A7MJE2"/>
<dbReference type="RefSeq" id="WP_149356590.1">
    <property type="nucleotide sequence ID" value="NZ_BKBW01000009.1"/>
</dbReference>
<organism evidence="1 2">
    <name type="scientific">Comamonas testosteroni</name>
    <name type="common">Pseudomonas testosteroni</name>
    <dbReference type="NCBI Taxonomy" id="285"/>
    <lineage>
        <taxon>Bacteria</taxon>
        <taxon>Pseudomonadati</taxon>
        <taxon>Pseudomonadota</taxon>
        <taxon>Betaproteobacteria</taxon>
        <taxon>Burkholderiales</taxon>
        <taxon>Comamonadaceae</taxon>
        <taxon>Comamonas</taxon>
    </lineage>
</organism>
<reference evidence="1 2" key="1">
    <citation type="journal article" date="2019" name="Microbiol. Resour. Announc.">
        <title>Draft Genome Sequence of Comamonas testosteroni TA441, a Bacterium That Has a Cryptic Phenol Degradation Gene Cluster.</title>
        <authorList>
            <person name="Arai H."/>
            <person name="Ishii M."/>
        </authorList>
    </citation>
    <scope>NUCLEOTIDE SEQUENCE [LARGE SCALE GENOMIC DNA]</scope>
    <source>
        <strain evidence="1 2">TA441</strain>
    </source>
</reference>
<accession>A0A5A7MJE2</accession>
<dbReference type="EMBL" id="BKBW01000009">
    <property type="protein sequence ID" value="GEQ77044.1"/>
    <property type="molecule type" value="Genomic_DNA"/>
</dbReference>
<proteinExistence type="predicted"/>
<protein>
    <submittedName>
        <fullName evidence="1">Uncharacterized protein</fullName>
    </submittedName>
</protein>
<evidence type="ECO:0000313" key="1">
    <source>
        <dbReference type="EMBL" id="GEQ77044.1"/>
    </source>
</evidence>
<name>A0A5A7MJE2_COMTE</name>